<dbReference type="Proteomes" id="UP000266723">
    <property type="component" value="Unassembled WGS sequence"/>
</dbReference>
<dbReference type="InterPro" id="IPR001660">
    <property type="entry name" value="SAM"/>
</dbReference>
<evidence type="ECO:0000256" key="1">
    <source>
        <dbReference type="ARBA" id="ARBA00004141"/>
    </source>
</evidence>
<comment type="caution">
    <text evidence="7">The sequence shown here is derived from an EMBL/GenBank/DDBJ whole genome shotgun (WGS) entry which is preliminary data.</text>
</comment>
<comment type="subcellular location">
    <subcellularLocation>
        <location evidence="1">Membrane</location>
        <topology evidence="1">Multi-pass membrane protein</topology>
    </subcellularLocation>
</comment>
<evidence type="ECO:0000256" key="2">
    <source>
        <dbReference type="ARBA" id="ARBA00022692"/>
    </source>
</evidence>
<reference evidence="7 8" key="1">
    <citation type="journal article" date="2020" name="BMC Genomics">
        <title>Intraspecific diversification of the crop wild relative Brassica cretica Lam. using demographic model selection.</title>
        <authorList>
            <person name="Kioukis A."/>
            <person name="Michalopoulou V.A."/>
            <person name="Briers L."/>
            <person name="Pirintsos S."/>
            <person name="Studholme D.J."/>
            <person name="Pavlidis P."/>
            <person name="Sarris P.F."/>
        </authorList>
    </citation>
    <scope>NUCLEOTIDE SEQUENCE [LARGE SCALE GENOMIC DNA]</scope>
    <source>
        <strain evidence="8">cv. PFS-1207/04</strain>
    </source>
</reference>
<keyword evidence="3 5" id="KW-1133">Transmembrane helix</keyword>
<keyword evidence="2 5" id="KW-0812">Transmembrane</keyword>
<dbReference type="InterPro" id="IPR013761">
    <property type="entry name" value="SAM/pointed_sf"/>
</dbReference>
<dbReference type="PANTHER" id="PTHR14110:SF23">
    <property type="entry name" value="MITOCHONDRIAL IMPORT INNER MEMBRANE TRANSLOCASE SUBUNIT TIM22"/>
    <property type="match status" value="1"/>
</dbReference>
<evidence type="ECO:0000313" key="7">
    <source>
        <dbReference type="EMBL" id="KAF3597915.1"/>
    </source>
</evidence>
<dbReference type="Gene3D" id="1.10.150.50">
    <property type="entry name" value="Transcription Factor, Ets-1"/>
    <property type="match status" value="1"/>
</dbReference>
<evidence type="ECO:0000256" key="3">
    <source>
        <dbReference type="ARBA" id="ARBA00022989"/>
    </source>
</evidence>
<organism evidence="7 8">
    <name type="scientific">Brassica cretica</name>
    <name type="common">Mustard</name>
    <dbReference type="NCBI Taxonomy" id="69181"/>
    <lineage>
        <taxon>Eukaryota</taxon>
        <taxon>Viridiplantae</taxon>
        <taxon>Streptophyta</taxon>
        <taxon>Embryophyta</taxon>
        <taxon>Tracheophyta</taxon>
        <taxon>Spermatophyta</taxon>
        <taxon>Magnoliopsida</taxon>
        <taxon>eudicotyledons</taxon>
        <taxon>Gunneridae</taxon>
        <taxon>Pentapetalae</taxon>
        <taxon>rosids</taxon>
        <taxon>malvids</taxon>
        <taxon>Brassicales</taxon>
        <taxon>Brassicaceae</taxon>
        <taxon>Brassiceae</taxon>
        <taxon>Brassica</taxon>
    </lineage>
</organism>
<name>A0ABQ7EN25_BRACR</name>
<evidence type="ECO:0000259" key="6">
    <source>
        <dbReference type="Pfam" id="PF00536"/>
    </source>
</evidence>
<dbReference type="SUPFAM" id="SSF47769">
    <property type="entry name" value="SAM/Pointed domain"/>
    <property type="match status" value="1"/>
</dbReference>
<sequence>MTLKRSSPKEMNPTLSKLLIKPVLATAYGGIVGAFLGGTVGMVVMGLAGRNPQLLARSGASLFRSLQSPICHCLVLCCSSSLRKEAGVDVLCLLDSCFNISSRDGAGVESTSFLSFWSLVSFGVSFTLRWPGPGRLTASAYLRCDVSFRIVSILTSLMASWLFAVLAPLSRIRVLFSFINPKPPHFFPSKVVITNQRELGFVNQFVRKCAGVFSVISAADCGIESVMKGIRGKDDVTNRLVSGSGAGLTFCFLSKGLKARPAQALFSAAGFAVMSATAYKMMQTTKPRNAQDAFYIETKAMLSKLGLEEYEKNFKKGHLTDFTLPLLTDSDLKDVNIPSGARRLILDHIKRCNKMVNRK</sequence>
<feature type="transmembrane region" description="Helical" evidence="5">
    <location>
        <begin position="150"/>
        <end position="169"/>
    </location>
</feature>
<feature type="domain" description="SAM" evidence="6">
    <location>
        <begin position="302"/>
        <end position="351"/>
    </location>
</feature>
<accession>A0ABQ7EN25</accession>
<dbReference type="Pfam" id="PF00536">
    <property type="entry name" value="SAM_1"/>
    <property type="match status" value="1"/>
</dbReference>
<dbReference type="CDD" id="cd09487">
    <property type="entry name" value="SAM_superfamily"/>
    <property type="match status" value="1"/>
</dbReference>
<feature type="transmembrane region" description="Helical" evidence="5">
    <location>
        <begin position="25"/>
        <end position="48"/>
    </location>
</feature>
<proteinExistence type="predicted"/>
<dbReference type="EMBL" id="QGKV02000299">
    <property type="protein sequence ID" value="KAF3597915.1"/>
    <property type="molecule type" value="Genomic_DNA"/>
</dbReference>
<keyword evidence="4 5" id="KW-0472">Membrane</keyword>
<keyword evidence="8" id="KW-1185">Reference proteome</keyword>
<evidence type="ECO:0000256" key="5">
    <source>
        <dbReference type="SAM" id="Phobius"/>
    </source>
</evidence>
<evidence type="ECO:0000313" key="8">
    <source>
        <dbReference type="Proteomes" id="UP000266723"/>
    </source>
</evidence>
<gene>
    <name evidence="7" type="ORF">DY000_02025182</name>
</gene>
<evidence type="ECO:0000256" key="4">
    <source>
        <dbReference type="ARBA" id="ARBA00023136"/>
    </source>
</evidence>
<protein>
    <recommendedName>
        <fullName evidence="6">SAM domain-containing protein</fullName>
    </recommendedName>
</protein>
<dbReference type="PANTHER" id="PTHR14110">
    <property type="entry name" value="MITOCHONDRIAL IMPORT INNER MEMBRANE TRANSLOCASE SUBUNIT TIM22"/>
    <property type="match status" value="1"/>
</dbReference>
<dbReference type="InterPro" id="IPR039175">
    <property type="entry name" value="TIM22"/>
</dbReference>